<accession>A0A225D5I8</accession>
<evidence type="ECO:0000256" key="4">
    <source>
        <dbReference type="ARBA" id="ARBA00022840"/>
    </source>
</evidence>
<organism evidence="6 7">
    <name type="scientific">Fimbriiglobus ruber</name>
    <dbReference type="NCBI Taxonomy" id="1908690"/>
    <lineage>
        <taxon>Bacteria</taxon>
        <taxon>Pseudomonadati</taxon>
        <taxon>Planctomycetota</taxon>
        <taxon>Planctomycetia</taxon>
        <taxon>Gemmatales</taxon>
        <taxon>Gemmataceae</taxon>
        <taxon>Fimbriiglobus</taxon>
    </lineage>
</organism>
<keyword evidence="3" id="KW-0547">Nucleotide-binding</keyword>
<evidence type="ECO:0000256" key="2">
    <source>
        <dbReference type="ARBA" id="ARBA00022679"/>
    </source>
</evidence>
<keyword evidence="4" id="KW-0067">ATP-binding</keyword>
<name>A0A225D5I8_9BACT</name>
<dbReference type="EMBL" id="NIDE01000017">
    <property type="protein sequence ID" value="OWK36742.1"/>
    <property type="molecule type" value="Genomic_DNA"/>
</dbReference>
<dbReference type="PANTHER" id="PTHR43851">
    <property type="match status" value="1"/>
</dbReference>
<reference evidence="7" key="1">
    <citation type="submission" date="2017-06" db="EMBL/GenBank/DDBJ databases">
        <title>Genome analysis of Fimbriiglobus ruber SP5, the first member of the order Planctomycetales with confirmed chitinolytic capability.</title>
        <authorList>
            <person name="Ravin N.V."/>
            <person name="Rakitin A.L."/>
            <person name="Ivanova A.A."/>
            <person name="Beletsky A.V."/>
            <person name="Kulichevskaya I.S."/>
            <person name="Mardanov A.V."/>
            <person name="Dedysh S.N."/>
        </authorList>
    </citation>
    <scope>NUCLEOTIDE SEQUENCE [LARGE SCALE GENOMIC DNA]</scope>
    <source>
        <strain evidence="7">SP5</strain>
    </source>
</reference>
<comment type="similarity">
    <text evidence="1">Belongs to the protein kinase superfamily. ADCK protein kinase family.</text>
</comment>
<keyword evidence="6" id="KW-0503">Monooxygenase</keyword>
<proteinExistence type="inferred from homology"/>
<keyword evidence="7" id="KW-1185">Reference proteome</keyword>
<dbReference type="SUPFAM" id="SSF56112">
    <property type="entry name" value="Protein kinase-like (PK-like)"/>
    <property type="match status" value="1"/>
</dbReference>
<evidence type="ECO:0000313" key="6">
    <source>
        <dbReference type="EMBL" id="OWK36742.1"/>
    </source>
</evidence>
<dbReference type="InterPro" id="IPR000719">
    <property type="entry name" value="Prot_kinase_dom"/>
</dbReference>
<dbReference type="InterPro" id="IPR004147">
    <property type="entry name" value="ABC1_dom"/>
</dbReference>
<gene>
    <name evidence="6" type="ORF">FRUB_09305</name>
</gene>
<dbReference type="Pfam" id="PF03109">
    <property type="entry name" value="ABC1"/>
    <property type="match status" value="1"/>
</dbReference>
<sequence>MPSIDEVVVALRAAGPAGDLPPGLTPEAAAALAGRPPVGVMRRLWVIGGLQVRVGLPYLGYWARWLFRDADRRERERAKAHLRAAAAVVAGMGYLRGAAMKAGQGLANLPGLLPSEFVDTLDRLHFEAPPMHPALVREQLRGEFGCDPGDAFAVFDLRPFAVASLGQVHRAVLPSGREVAVKVQYPAIAKSILADFRLLGLLLSPLRPARERAGLATYLADICRTIERETDYRAEAAALRSARALFRESDGVIVPRVYDELSTGRVLTMERVPGVHLSDFLAGDPSQRLRDHFGTGLCRSYARLHYTGRMLYADPHPGNVLFAPDGRLGLVDFGCVRTYSAEEWEWARRWERATRQTPADRAAVFHGFVGLGPTEGFDPVDPGVLGEWAEWMNRPCAAGGPFDFGDGAYLRDGIALIKRLLRSRWARGFPLGVFSARWHMGLTTLLHRLRARVDVRAVTDSEYAVAAWD</sequence>
<dbReference type="InterPro" id="IPR011009">
    <property type="entry name" value="Kinase-like_dom_sf"/>
</dbReference>
<dbReference type="CDD" id="cd13970">
    <property type="entry name" value="ABC1_ADCK3"/>
    <property type="match status" value="1"/>
</dbReference>
<dbReference type="AlphaFoldDB" id="A0A225D5I8"/>
<dbReference type="RefSeq" id="WP_088259706.1">
    <property type="nucleotide sequence ID" value="NZ_NIDE01000017.1"/>
</dbReference>
<feature type="domain" description="Protein kinase" evidence="5">
    <location>
        <begin position="154"/>
        <end position="469"/>
    </location>
</feature>
<keyword evidence="6" id="KW-0560">Oxidoreductase</keyword>
<protein>
    <submittedName>
        <fullName evidence="6">Ubiquinone biosynthesis monooxygenase UbiB</fullName>
    </submittedName>
</protein>
<evidence type="ECO:0000256" key="1">
    <source>
        <dbReference type="ARBA" id="ARBA00009670"/>
    </source>
</evidence>
<dbReference type="InterPro" id="IPR051409">
    <property type="entry name" value="Atypical_kinase_ADCK"/>
</dbReference>
<dbReference type="PANTHER" id="PTHR43851:SF3">
    <property type="entry name" value="COENZYME Q8"/>
    <property type="match status" value="1"/>
</dbReference>
<keyword evidence="6" id="KW-0830">Ubiquinone</keyword>
<dbReference type="Proteomes" id="UP000214646">
    <property type="component" value="Unassembled WGS sequence"/>
</dbReference>
<comment type="caution">
    <text evidence="6">The sequence shown here is derived from an EMBL/GenBank/DDBJ whole genome shotgun (WGS) entry which is preliminary data.</text>
</comment>
<dbReference type="PROSITE" id="PS50011">
    <property type="entry name" value="PROTEIN_KINASE_DOM"/>
    <property type="match status" value="1"/>
</dbReference>
<dbReference type="GO" id="GO:0004497">
    <property type="term" value="F:monooxygenase activity"/>
    <property type="evidence" value="ECO:0007669"/>
    <property type="project" value="UniProtKB-KW"/>
</dbReference>
<dbReference type="Gene3D" id="1.10.510.10">
    <property type="entry name" value="Transferase(Phosphotransferase) domain 1"/>
    <property type="match status" value="1"/>
</dbReference>
<evidence type="ECO:0000313" key="7">
    <source>
        <dbReference type="Proteomes" id="UP000214646"/>
    </source>
</evidence>
<evidence type="ECO:0000256" key="3">
    <source>
        <dbReference type="ARBA" id="ARBA00022741"/>
    </source>
</evidence>
<evidence type="ECO:0000259" key="5">
    <source>
        <dbReference type="PROSITE" id="PS50011"/>
    </source>
</evidence>
<dbReference type="OrthoDB" id="9795390at2"/>
<dbReference type="GO" id="GO:0004672">
    <property type="term" value="F:protein kinase activity"/>
    <property type="evidence" value="ECO:0007669"/>
    <property type="project" value="InterPro"/>
</dbReference>
<dbReference type="GO" id="GO:0006744">
    <property type="term" value="P:ubiquinone biosynthetic process"/>
    <property type="evidence" value="ECO:0007669"/>
    <property type="project" value="TreeGrafter"/>
</dbReference>
<dbReference type="InterPro" id="IPR034646">
    <property type="entry name" value="ADCK3_dom"/>
</dbReference>
<keyword evidence="2" id="KW-0808">Transferase</keyword>
<dbReference type="GO" id="GO:0005524">
    <property type="term" value="F:ATP binding"/>
    <property type="evidence" value="ECO:0007669"/>
    <property type="project" value="UniProtKB-KW"/>
</dbReference>